<evidence type="ECO:0000313" key="14">
    <source>
        <dbReference type="Proteomes" id="UP000315995"/>
    </source>
</evidence>
<evidence type="ECO:0000256" key="1">
    <source>
        <dbReference type="ARBA" id="ARBA00009922"/>
    </source>
</evidence>
<evidence type="ECO:0000256" key="3">
    <source>
        <dbReference type="ARBA" id="ARBA00022801"/>
    </source>
</evidence>
<comment type="catalytic activity">
    <reaction evidence="9">
        <text>ATP + H2O = ADP + phosphate + H(+)</text>
        <dbReference type="Rhea" id="RHEA:13065"/>
        <dbReference type="ChEBI" id="CHEBI:15377"/>
        <dbReference type="ChEBI" id="CHEBI:15378"/>
        <dbReference type="ChEBI" id="CHEBI:30616"/>
        <dbReference type="ChEBI" id="CHEBI:43474"/>
        <dbReference type="ChEBI" id="CHEBI:456216"/>
        <dbReference type="EC" id="5.6.2.4"/>
    </reaction>
</comment>
<evidence type="ECO:0000256" key="4">
    <source>
        <dbReference type="ARBA" id="ARBA00022806"/>
    </source>
</evidence>
<dbReference type="EMBL" id="CP041186">
    <property type="protein sequence ID" value="QDG54278.1"/>
    <property type="molecule type" value="Genomic_DNA"/>
</dbReference>
<dbReference type="Gene3D" id="3.40.50.300">
    <property type="entry name" value="P-loop containing nucleotide triphosphate hydrolases"/>
    <property type="match status" value="2"/>
</dbReference>
<evidence type="ECO:0000256" key="5">
    <source>
        <dbReference type="ARBA" id="ARBA00022840"/>
    </source>
</evidence>
<dbReference type="PROSITE" id="PS51217">
    <property type="entry name" value="UVRD_HELICASE_CTER"/>
    <property type="match status" value="1"/>
</dbReference>
<evidence type="ECO:0000259" key="11">
    <source>
        <dbReference type="PROSITE" id="PS51198"/>
    </source>
</evidence>
<evidence type="ECO:0000256" key="8">
    <source>
        <dbReference type="ARBA" id="ARBA00034808"/>
    </source>
</evidence>
<dbReference type="InterPro" id="IPR014017">
    <property type="entry name" value="DNA_helicase_UvrD-like_C"/>
</dbReference>
<sequence length="757" mass="87590">MPLIYGFRQNRPFRCVLFRFFSPIKPKEQQHQQLTAPAFLPFSVSVRTEIAPHRPQKLAPWQPGNLALHFSHRPLNAQSAAIVRRQPLEATVKRYTLKKERPSGESGIDYEKDLNEQQRKVVTAGGGPMLVIAGAGSGKTHTLTYRVAHLVDRGVPPENILLLTFTNKAARAMTDRVCDLLNLNVTSLWSGTFHSIGNRILRREASKLGYGDDYTILDSEDAGTLMKTCVADANVGHLDQRFPKGRVLSRIYSYCINTQKPVEQLLAERYPYFEHLAEPIRRIFRFYQTRKVEMSLMDFDDLLMNWKTLLEKHDDVRQSYARRFEHVLVDEYQDTNHLQGEIVDLMASEHQNLMVVGDDCQSIYAFRGADYRNILEFPQRYETCREYKLEINYRSTPQVLDLANASIRFNKNQFQKTLESARGDGPMPALIKLRNVEQQAEFVCQRILELADEGLGLDEMAVLYRSHHHSMELQVEMTRRGIPYVVRSGLRFFEQAHIKDALSYLKFLFNPRDELSFLRLARHWRGVGTKRSQDIWMYVQSQSDPLAAVTHEKLINSLPKRAKNSWRQASVLLDKLRQKRMGSRPSDLLESVLDSGYADYARRTYDNIDNRIADLEQLANYADQYEDIDHFLGEISLLSGISGQEILVGGDVPDEYVTLSSIHQSKGLEWTAVFGLWLSDGMFPSSRAETDDEVEEERRLFYVMTTRAKDELYLCQPLMHYGRRGRRTVLRESDFIEELRYSDFLDKEPFEEWLVDG</sequence>
<dbReference type="EC" id="5.6.2.4" evidence="8"/>
<keyword evidence="3 10" id="KW-0378">Hydrolase</keyword>
<keyword evidence="5 10" id="KW-0067">ATP-binding</keyword>
<dbReference type="Gene3D" id="1.10.10.160">
    <property type="match status" value="1"/>
</dbReference>
<dbReference type="InterPro" id="IPR013986">
    <property type="entry name" value="DExx_box_DNA_helicase_dom_sf"/>
</dbReference>
<evidence type="ECO:0000256" key="9">
    <source>
        <dbReference type="ARBA" id="ARBA00048988"/>
    </source>
</evidence>
<evidence type="ECO:0000256" key="10">
    <source>
        <dbReference type="PROSITE-ProRule" id="PRU00560"/>
    </source>
</evidence>
<dbReference type="Gene3D" id="1.10.486.10">
    <property type="entry name" value="PCRA, domain 4"/>
    <property type="match status" value="1"/>
</dbReference>
<evidence type="ECO:0000259" key="12">
    <source>
        <dbReference type="PROSITE" id="PS51217"/>
    </source>
</evidence>
<keyword evidence="6" id="KW-0413">Isomerase</keyword>
<accession>A0A5B8YIM3</accession>
<keyword evidence="2 10" id="KW-0547">Nucleotide-binding</keyword>
<evidence type="ECO:0000313" key="13">
    <source>
        <dbReference type="EMBL" id="QDG54278.1"/>
    </source>
</evidence>
<dbReference type="CDD" id="cd17932">
    <property type="entry name" value="DEXQc_UvrD"/>
    <property type="match status" value="1"/>
</dbReference>
<comment type="catalytic activity">
    <reaction evidence="7">
        <text>Couples ATP hydrolysis with the unwinding of duplex DNA by translocating in the 3'-5' direction.</text>
        <dbReference type="EC" id="5.6.2.4"/>
    </reaction>
</comment>
<dbReference type="Pfam" id="PF13361">
    <property type="entry name" value="UvrD_C"/>
    <property type="match status" value="1"/>
</dbReference>
<accession>A0A4Y6Q118</accession>
<comment type="similarity">
    <text evidence="1">Belongs to the helicase family. UvrD subfamily.</text>
</comment>
<name>A0A4Y6Q118_PERCE</name>
<dbReference type="GO" id="GO:0003677">
    <property type="term" value="F:DNA binding"/>
    <property type="evidence" value="ECO:0007669"/>
    <property type="project" value="InterPro"/>
</dbReference>
<dbReference type="GO" id="GO:0016887">
    <property type="term" value="F:ATP hydrolysis activity"/>
    <property type="evidence" value="ECO:0007669"/>
    <property type="project" value="RHEA"/>
</dbReference>
<reference evidence="13 14" key="1">
    <citation type="submission" date="2019-06" db="EMBL/GenBank/DDBJ databases">
        <title>Persicimonas caeni gen. nov., sp. nov., a predatory bacterium isolated from solar saltern.</title>
        <authorList>
            <person name="Wang S."/>
        </authorList>
    </citation>
    <scope>NUCLEOTIDE SEQUENCE [LARGE SCALE GENOMIC DNA]</scope>
    <source>
        <strain evidence="13 14">YN101</strain>
    </source>
</reference>
<keyword evidence="14" id="KW-1185">Reference proteome</keyword>
<dbReference type="InterPro" id="IPR014016">
    <property type="entry name" value="UvrD-like_ATP-bd"/>
</dbReference>
<keyword evidence="4 10" id="KW-0347">Helicase</keyword>
<gene>
    <name evidence="13" type="ORF">FIV42_27095</name>
</gene>
<dbReference type="SUPFAM" id="SSF52540">
    <property type="entry name" value="P-loop containing nucleoside triphosphate hydrolases"/>
    <property type="match status" value="1"/>
</dbReference>
<feature type="domain" description="UvrD-like helicase ATP-binding" evidence="11">
    <location>
        <begin position="112"/>
        <end position="396"/>
    </location>
</feature>
<feature type="binding site" evidence="10">
    <location>
        <begin position="133"/>
        <end position="140"/>
    </location>
    <ligand>
        <name>ATP</name>
        <dbReference type="ChEBI" id="CHEBI:30616"/>
    </ligand>
</feature>
<dbReference type="OrthoDB" id="9810135at2"/>
<protein>
    <recommendedName>
        <fullName evidence="8">DNA 3'-5' helicase</fullName>
        <ecNumber evidence="8">5.6.2.4</ecNumber>
    </recommendedName>
</protein>
<dbReference type="Pfam" id="PF00580">
    <property type="entry name" value="UvrD-helicase"/>
    <property type="match status" value="1"/>
</dbReference>
<feature type="domain" description="UvrD-like helicase C-terminal" evidence="12">
    <location>
        <begin position="397"/>
        <end position="667"/>
    </location>
</feature>
<dbReference type="Proteomes" id="UP000315995">
    <property type="component" value="Chromosome"/>
</dbReference>
<dbReference type="AlphaFoldDB" id="A0A4Y6Q118"/>
<dbReference type="GO" id="GO:0005524">
    <property type="term" value="F:ATP binding"/>
    <property type="evidence" value="ECO:0007669"/>
    <property type="project" value="UniProtKB-UniRule"/>
</dbReference>
<organism evidence="13 14">
    <name type="scientific">Persicimonas caeni</name>
    <dbReference type="NCBI Taxonomy" id="2292766"/>
    <lineage>
        <taxon>Bacteria</taxon>
        <taxon>Deltaproteobacteria</taxon>
        <taxon>Bradymonadales</taxon>
        <taxon>Bradymonadaceae</taxon>
        <taxon>Persicimonas</taxon>
    </lineage>
</organism>
<dbReference type="InterPro" id="IPR000212">
    <property type="entry name" value="DNA_helicase_UvrD/REP"/>
</dbReference>
<dbReference type="GO" id="GO:0005829">
    <property type="term" value="C:cytosol"/>
    <property type="evidence" value="ECO:0007669"/>
    <property type="project" value="TreeGrafter"/>
</dbReference>
<proteinExistence type="inferred from homology"/>
<dbReference type="GO" id="GO:0043138">
    <property type="term" value="F:3'-5' DNA helicase activity"/>
    <property type="evidence" value="ECO:0007669"/>
    <property type="project" value="UniProtKB-EC"/>
</dbReference>
<evidence type="ECO:0000256" key="2">
    <source>
        <dbReference type="ARBA" id="ARBA00022741"/>
    </source>
</evidence>
<dbReference type="GO" id="GO:0000725">
    <property type="term" value="P:recombinational repair"/>
    <property type="evidence" value="ECO:0007669"/>
    <property type="project" value="TreeGrafter"/>
</dbReference>
<evidence type="ECO:0000256" key="7">
    <source>
        <dbReference type="ARBA" id="ARBA00034617"/>
    </source>
</evidence>
<dbReference type="InterPro" id="IPR027417">
    <property type="entry name" value="P-loop_NTPase"/>
</dbReference>
<evidence type="ECO:0000256" key="6">
    <source>
        <dbReference type="ARBA" id="ARBA00023235"/>
    </source>
</evidence>
<dbReference type="PROSITE" id="PS51198">
    <property type="entry name" value="UVRD_HELICASE_ATP_BIND"/>
    <property type="match status" value="1"/>
</dbReference>
<dbReference type="PANTHER" id="PTHR11070">
    <property type="entry name" value="UVRD / RECB / PCRA DNA HELICASE FAMILY MEMBER"/>
    <property type="match status" value="1"/>
</dbReference>
<dbReference type="PANTHER" id="PTHR11070:SF3">
    <property type="entry name" value="DNA 3'-5' HELICASE"/>
    <property type="match status" value="1"/>
</dbReference>